<comment type="similarity">
    <text evidence="1">Belongs to the sulfotransferase 1 family.</text>
</comment>
<keyword evidence="2" id="KW-0808">Transferase</keyword>
<dbReference type="InterPro" id="IPR000863">
    <property type="entry name" value="Sulfotransferase_dom"/>
</dbReference>
<dbReference type="PANTHER" id="PTHR11783">
    <property type="entry name" value="SULFOTRANSFERASE SULT"/>
    <property type="match status" value="1"/>
</dbReference>
<gene>
    <name evidence="4" type="ORF">MNBD_GAMMA24-1136</name>
</gene>
<proteinExistence type="inferred from homology"/>
<name>A0A3B1BTT8_9ZZZZ</name>
<evidence type="ECO:0000256" key="2">
    <source>
        <dbReference type="ARBA" id="ARBA00022679"/>
    </source>
</evidence>
<dbReference type="EMBL" id="UOFZ01000159">
    <property type="protein sequence ID" value="VAX14140.1"/>
    <property type="molecule type" value="Genomic_DNA"/>
</dbReference>
<dbReference type="InterPro" id="IPR027417">
    <property type="entry name" value="P-loop_NTPase"/>
</dbReference>
<dbReference type="GO" id="GO:0008146">
    <property type="term" value="F:sulfotransferase activity"/>
    <property type="evidence" value="ECO:0007669"/>
    <property type="project" value="InterPro"/>
</dbReference>
<evidence type="ECO:0000256" key="1">
    <source>
        <dbReference type="ARBA" id="ARBA00005771"/>
    </source>
</evidence>
<protein>
    <recommendedName>
        <fullName evidence="3">Sulfotransferase domain-containing protein</fullName>
    </recommendedName>
</protein>
<dbReference type="SUPFAM" id="SSF52540">
    <property type="entry name" value="P-loop containing nucleoside triphosphate hydrolases"/>
    <property type="match status" value="1"/>
</dbReference>
<evidence type="ECO:0000259" key="3">
    <source>
        <dbReference type="Pfam" id="PF00685"/>
    </source>
</evidence>
<dbReference type="Gene3D" id="3.40.50.300">
    <property type="entry name" value="P-loop containing nucleotide triphosphate hydrolases"/>
    <property type="match status" value="1"/>
</dbReference>
<organism evidence="4">
    <name type="scientific">hydrothermal vent metagenome</name>
    <dbReference type="NCBI Taxonomy" id="652676"/>
    <lineage>
        <taxon>unclassified sequences</taxon>
        <taxon>metagenomes</taxon>
        <taxon>ecological metagenomes</taxon>
    </lineage>
</organism>
<sequence length="315" mass="36124">MTERKGPGIIWVTSYPKSGNTWMRFLLAHLLIGNIKSSADVNRYIPGVGGSPNERIKLPADKPVMLKTHWAITCSNPLFNETLGFVYLVRNPLDIMMSFFNFNLLRFMRSEKNPTEKQIAAIRSDYIDTFIGHRGNPLGGSGGGHTNWLENVRLWHTASERYPSVMVRYEDMLNDTQKEVQRVLQFFNHEISDQKIRQATHKSSFTSMKKQEENELKKKQQGFFYKEKYEKAHQQGIRFMNKGVSGQGFQYLSEGQRLGFLEAFGPTLEKLGYHIDPDSGDLQLDEHPLGEITPLDEAPNLGYAQVQRPVIRKPD</sequence>
<dbReference type="Pfam" id="PF00685">
    <property type="entry name" value="Sulfotransfer_1"/>
    <property type="match status" value="1"/>
</dbReference>
<evidence type="ECO:0000313" key="4">
    <source>
        <dbReference type="EMBL" id="VAX14140.1"/>
    </source>
</evidence>
<reference evidence="4" key="1">
    <citation type="submission" date="2018-06" db="EMBL/GenBank/DDBJ databases">
        <authorList>
            <person name="Zhirakovskaya E."/>
        </authorList>
    </citation>
    <scope>NUCLEOTIDE SEQUENCE</scope>
</reference>
<feature type="domain" description="Sulfotransferase" evidence="3">
    <location>
        <begin position="10"/>
        <end position="270"/>
    </location>
</feature>
<accession>A0A3B1BTT8</accession>
<dbReference type="AlphaFoldDB" id="A0A3B1BTT8"/>